<dbReference type="EMBL" id="CP040871">
    <property type="protein sequence ID" value="QDA58449.1"/>
    <property type="molecule type" value="Genomic_DNA"/>
</dbReference>
<dbReference type="InterPro" id="IPR029060">
    <property type="entry name" value="PIN-like_dom_sf"/>
</dbReference>
<dbReference type="SMART" id="SM00475">
    <property type="entry name" value="53EXOc"/>
    <property type="match status" value="1"/>
</dbReference>
<dbReference type="SMART" id="SM00279">
    <property type="entry name" value="HhH2"/>
    <property type="match status" value="1"/>
</dbReference>
<dbReference type="CDD" id="cd09898">
    <property type="entry name" value="H3TH_53EXO"/>
    <property type="match status" value="1"/>
</dbReference>
<dbReference type="GO" id="GO:0033567">
    <property type="term" value="P:DNA replication, Okazaki fragment processing"/>
    <property type="evidence" value="ECO:0007669"/>
    <property type="project" value="InterPro"/>
</dbReference>
<organism evidence="6 7">
    <name type="scientific">Thermomonas aquatica</name>
    <dbReference type="NCBI Taxonomy" id="2202149"/>
    <lineage>
        <taxon>Bacteria</taxon>
        <taxon>Pseudomonadati</taxon>
        <taxon>Pseudomonadota</taxon>
        <taxon>Gammaproteobacteria</taxon>
        <taxon>Lysobacterales</taxon>
        <taxon>Lysobacteraceae</taxon>
        <taxon>Thermomonas</taxon>
    </lineage>
</organism>
<keyword evidence="3" id="KW-0238">DNA-binding</keyword>
<dbReference type="FunFam" id="1.10.150.20:FF:000003">
    <property type="entry name" value="DNA polymerase I"/>
    <property type="match status" value="1"/>
</dbReference>
<name>A0A5B7ZUH5_9GAMM</name>
<dbReference type="InterPro" id="IPR038969">
    <property type="entry name" value="FEN"/>
</dbReference>
<proteinExistence type="predicted"/>
<dbReference type="InterPro" id="IPR020045">
    <property type="entry name" value="DNA_polI_H3TH"/>
</dbReference>
<dbReference type="AlphaFoldDB" id="A0A5B7ZUH5"/>
<dbReference type="Gene3D" id="1.10.150.20">
    <property type="entry name" value="5' to 3' exonuclease, C-terminal subdomain"/>
    <property type="match status" value="1"/>
</dbReference>
<dbReference type="SUPFAM" id="SSF47807">
    <property type="entry name" value="5' to 3' exonuclease, C-terminal subdomain"/>
    <property type="match status" value="1"/>
</dbReference>
<evidence type="ECO:0000256" key="3">
    <source>
        <dbReference type="ARBA" id="ARBA00023125"/>
    </source>
</evidence>
<keyword evidence="7" id="KW-1185">Reference proteome</keyword>
<dbReference type="Pfam" id="PF02739">
    <property type="entry name" value="5_3_exonuc_N"/>
    <property type="match status" value="1"/>
</dbReference>
<feature type="compositionally biased region" description="Basic and acidic residues" evidence="4">
    <location>
        <begin position="41"/>
        <end position="53"/>
    </location>
</feature>
<evidence type="ECO:0000256" key="1">
    <source>
        <dbReference type="ARBA" id="ARBA00022722"/>
    </source>
</evidence>
<keyword evidence="2" id="KW-0378">Hydrolase</keyword>
<dbReference type="InterPro" id="IPR020046">
    <property type="entry name" value="5-3_exonucl_a-hlix_arch_N"/>
</dbReference>
<dbReference type="GO" id="GO:0008409">
    <property type="term" value="F:5'-3' exonuclease activity"/>
    <property type="evidence" value="ECO:0007669"/>
    <property type="project" value="InterPro"/>
</dbReference>
<feature type="domain" description="5'-3' exonuclease" evidence="5">
    <location>
        <begin position="61"/>
        <end position="323"/>
    </location>
</feature>
<dbReference type="CDD" id="cd09859">
    <property type="entry name" value="PIN_53EXO"/>
    <property type="match status" value="1"/>
</dbReference>
<protein>
    <submittedName>
        <fullName evidence="6">Exodeoxyribonuclease IX</fullName>
    </submittedName>
</protein>
<dbReference type="PANTHER" id="PTHR42646:SF2">
    <property type="entry name" value="5'-3' EXONUCLEASE FAMILY PROTEIN"/>
    <property type="match status" value="1"/>
</dbReference>
<dbReference type="GO" id="GO:0017108">
    <property type="term" value="F:5'-flap endonuclease activity"/>
    <property type="evidence" value="ECO:0007669"/>
    <property type="project" value="InterPro"/>
</dbReference>
<dbReference type="InterPro" id="IPR008918">
    <property type="entry name" value="HhH2"/>
</dbReference>
<dbReference type="PANTHER" id="PTHR42646">
    <property type="entry name" value="FLAP ENDONUCLEASE XNI"/>
    <property type="match status" value="1"/>
</dbReference>
<dbReference type="Proteomes" id="UP000308149">
    <property type="component" value="Chromosome"/>
</dbReference>
<dbReference type="InterPro" id="IPR002421">
    <property type="entry name" value="5-3_exonuclease"/>
</dbReference>
<accession>A0A5B7ZUH5</accession>
<evidence type="ECO:0000313" key="7">
    <source>
        <dbReference type="Proteomes" id="UP000308149"/>
    </source>
</evidence>
<dbReference type="SUPFAM" id="SSF88723">
    <property type="entry name" value="PIN domain-like"/>
    <property type="match status" value="1"/>
</dbReference>
<dbReference type="Gene3D" id="3.40.50.1010">
    <property type="entry name" value="5'-nuclease"/>
    <property type="match status" value="1"/>
</dbReference>
<sequence>MDRLRPRLPRGHPGAGRRRTTGRHHRDRHAAGRGARTRTPRPRDPAVGLDRRVTAGHTPAAPTLHLVDASMYVFRAWHSMPDEFHDADGWPTNAVHGFARFLLELLERERPRHIAIAFDEALDSCFRNALYPAYKANRDPAPPELRRQFAWCKGLCQALGLQTLAHHDYEADDLIGSAVHRARGHGYRSVIVSADKDLSQLLDVHDEQYDFAKGQRWGRDGVKARHGVQAHQIADYLALTGDAVDNIPGITGIGPKSAAVLLAHFDSLDALLARIDEVPFLRLRGAAQLAVRLREQREHALLWRQLTTIALDAPLPDGHFARGNGDADELQALSDWIGFGPLTRKRLAEAAGLSA</sequence>
<evidence type="ECO:0000256" key="4">
    <source>
        <dbReference type="SAM" id="MobiDB-lite"/>
    </source>
</evidence>
<dbReference type="Pfam" id="PF01367">
    <property type="entry name" value="5_3_exonuc"/>
    <property type="match status" value="1"/>
</dbReference>
<reference evidence="6 7" key="1">
    <citation type="submission" date="2019-06" db="EMBL/GenBank/DDBJ databases">
        <title>Thermomonas aquatica sp. nov., isolated from an industrial wastewater treatment plant.</title>
        <authorList>
            <person name="Jeon J.H."/>
            <person name="Park D.-S."/>
        </authorList>
    </citation>
    <scope>NUCLEOTIDE SEQUENCE [LARGE SCALE GENOMIC DNA]</scope>
    <source>
        <strain evidence="6 7">SY21</strain>
    </source>
</reference>
<evidence type="ECO:0000256" key="2">
    <source>
        <dbReference type="ARBA" id="ARBA00022801"/>
    </source>
</evidence>
<gene>
    <name evidence="6" type="ORF">FHQ07_05120</name>
</gene>
<feature type="compositionally biased region" description="Basic residues" evidence="4">
    <location>
        <begin position="1"/>
        <end position="28"/>
    </location>
</feature>
<dbReference type="OrthoDB" id="9806424at2"/>
<feature type="region of interest" description="Disordered" evidence="4">
    <location>
        <begin position="1"/>
        <end position="55"/>
    </location>
</feature>
<keyword evidence="1" id="KW-0540">Nuclease</keyword>
<dbReference type="KEGG" id="thes:FHQ07_05120"/>
<evidence type="ECO:0000259" key="5">
    <source>
        <dbReference type="SMART" id="SM00475"/>
    </source>
</evidence>
<dbReference type="InterPro" id="IPR036279">
    <property type="entry name" value="5-3_exonuclease_C_sf"/>
</dbReference>
<evidence type="ECO:0000313" key="6">
    <source>
        <dbReference type="EMBL" id="QDA58449.1"/>
    </source>
</evidence>
<dbReference type="GO" id="GO:0003677">
    <property type="term" value="F:DNA binding"/>
    <property type="evidence" value="ECO:0007669"/>
    <property type="project" value="UniProtKB-KW"/>
</dbReference>